<dbReference type="PROSITE" id="PS50011">
    <property type="entry name" value="PROTEIN_KINASE_DOM"/>
    <property type="match status" value="1"/>
</dbReference>
<dbReference type="Proteomes" id="UP000005238">
    <property type="component" value="Unassembled WGS sequence"/>
</dbReference>
<dbReference type="GO" id="GO:0007165">
    <property type="term" value="P:signal transduction"/>
    <property type="evidence" value="ECO:0000318"/>
    <property type="project" value="GO_Central"/>
</dbReference>
<dbReference type="STRING" id="164328.H3H046"/>
<dbReference type="eggNOG" id="KOG0194">
    <property type="taxonomic scope" value="Eukaryota"/>
</dbReference>
<dbReference type="InterPro" id="IPR001245">
    <property type="entry name" value="Ser-Thr/Tyr_kinase_cat_dom"/>
</dbReference>
<reference evidence="2" key="2">
    <citation type="submission" date="2015-06" db="UniProtKB">
        <authorList>
            <consortium name="EnsemblProtists"/>
        </authorList>
    </citation>
    <scope>IDENTIFICATION</scope>
    <source>
        <strain evidence="2">Pr102</strain>
    </source>
</reference>
<dbReference type="EnsemblProtists" id="Phyra83498">
    <property type="protein sequence ID" value="Phyra83498"/>
    <property type="gene ID" value="Phyra83498"/>
</dbReference>
<dbReference type="PANTHER" id="PTHR44329">
    <property type="entry name" value="SERINE/THREONINE-PROTEIN KINASE TNNI3K-RELATED"/>
    <property type="match status" value="1"/>
</dbReference>
<dbReference type="GeneID" id="94222086"/>
<dbReference type="InterPro" id="IPR011009">
    <property type="entry name" value="Kinase-like_dom_sf"/>
</dbReference>
<dbReference type="GO" id="GO:0004674">
    <property type="term" value="F:protein serine/threonine kinase activity"/>
    <property type="evidence" value="ECO:0000318"/>
    <property type="project" value="GO_Central"/>
</dbReference>
<evidence type="ECO:0000313" key="3">
    <source>
        <dbReference type="Proteomes" id="UP000005238"/>
    </source>
</evidence>
<dbReference type="OMA" id="GTPKICH"/>
<protein>
    <recommendedName>
        <fullName evidence="1">Protein kinase domain-containing protein</fullName>
    </recommendedName>
</protein>
<dbReference type="PANTHER" id="PTHR44329:SF214">
    <property type="entry name" value="PROTEIN KINASE DOMAIN-CONTAINING PROTEIN"/>
    <property type="match status" value="1"/>
</dbReference>
<reference evidence="3" key="1">
    <citation type="journal article" date="2006" name="Science">
        <title>Phytophthora genome sequences uncover evolutionary origins and mechanisms of pathogenesis.</title>
        <authorList>
            <person name="Tyler B.M."/>
            <person name="Tripathy S."/>
            <person name="Zhang X."/>
            <person name="Dehal P."/>
            <person name="Jiang R.H."/>
            <person name="Aerts A."/>
            <person name="Arredondo F.D."/>
            <person name="Baxter L."/>
            <person name="Bensasson D."/>
            <person name="Beynon J.L."/>
            <person name="Chapman J."/>
            <person name="Damasceno C.M."/>
            <person name="Dorrance A.E."/>
            <person name="Dou D."/>
            <person name="Dickerman A.W."/>
            <person name="Dubchak I.L."/>
            <person name="Garbelotto M."/>
            <person name="Gijzen M."/>
            <person name="Gordon S.G."/>
            <person name="Govers F."/>
            <person name="Grunwald N.J."/>
            <person name="Huang W."/>
            <person name="Ivors K.L."/>
            <person name="Jones R.W."/>
            <person name="Kamoun S."/>
            <person name="Krampis K."/>
            <person name="Lamour K.H."/>
            <person name="Lee M.K."/>
            <person name="McDonald W.H."/>
            <person name="Medina M."/>
            <person name="Meijer H.J."/>
            <person name="Nordberg E.K."/>
            <person name="Maclean D.J."/>
            <person name="Ospina-Giraldo M.D."/>
            <person name="Morris P.F."/>
            <person name="Phuntumart V."/>
            <person name="Putnam N.H."/>
            <person name="Rash S."/>
            <person name="Rose J.K."/>
            <person name="Sakihama Y."/>
            <person name="Salamov A.A."/>
            <person name="Savidor A."/>
            <person name="Scheuring C.F."/>
            <person name="Smith B.M."/>
            <person name="Sobral B.W."/>
            <person name="Terry A."/>
            <person name="Torto-Alalibo T.A."/>
            <person name="Win J."/>
            <person name="Xu Z."/>
            <person name="Zhang H."/>
            <person name="Grigoriev I.V."/>
            <person name="Rokhsar D.S."/>
            <person name="Boore J.L."/>
        </authorList>
    </citation>
    <scope>NUCLEOTIDE SEQUENCE [LARGE SCALE GENOMIC DNA]</scope>
    <source>
        <strain evidence="3">Pr102</strain>
    </source>
</reference>
<dbReference type="GO" id="GO:0005524">
    <property type="term" value="F:ATP binding"/>
    <property type="evidence" value="ECO:0007669"/>
    <property type="project" value="InterPro"/>
</dbReference>
<sequence length="485" mass="55964">MFHIPALVYAFLSGHHVPPITERDVLRTERPQDTDEFHELFRRTSTRLRCIHTSLIGRGVDNLRTSVGVLVLFQRLVARFRAAVHKHAALNVLVRFVTKRSTLEKLQELHGVIDRLFGYLGLLEDPEMVTWREEWDGDCDRMHKLFTQRVDQPKFIVARLPNAEIAEMLAILKFELEFHRDELSPEQEKLMKDTCVKVMRCTNVKVPRISAFYIPTMDVDLGSHYESVRDTICDVKRGVYDQETRLVAQYLYADRLYARQLFWRATEIWHGFQHPNVSKMLGESLVQNQPLVVWEDAAAHGNFIHFFAGEHDNHQRRLWRMFLQVGHGLNYIHQQGQTHGNLKCSHILVARNGTPKICHFELSKGSTVGGVDRWKSPEYNLGTGIDPSKAGDVYAFGLCIIEARSGGIPYGLECDEHVKDQLQLGDCYPRPEDMRDDEWDVVKRFVAHNPNDRPTMAQAIEMLEELAWKEALEEETDADRGVKTA</sequence>
<dbReference type="OrthoDB" id="5966500at2759"/>
<name>H3H046_PHYRM</name>
<dbReference type="VEuPathDB" id="FungiDB:KRP23_1623"/>
<dbReference type="InterPro" id="IPR000719">
    <property type="entry name" value="Prot_kinase_dom"/>
</dbReference>
<organism evidence="2 3">
    <name type="scientific">Phytophthora ramorum</name>
    <name type="common">Sudden oak death agent</name>
    <dbReference type="NCBI Taxonomy" id="164328"/>
    <lineage>
        <taxon>Eukaryota</taxon>
        <taxon>Sar</taxon>
        <taxon>Stramenopiles</taxon>
        <taxon>Oomycota</taxon>
        <taxon>Peronosporomycetes</taxon>
        <taxon>Peronosporales</taxon>
        <taxon>Peronosporaceae</taxon>
        <taxon>Phytophthora</taxon>
    </lineage>
</organism>
<dbReference type="RefSeq" id="XP_067748956.1">
    <property type="nucleotide sequence ID" value="XM_067886280.1"/>
</dbReference>
<dbReference type="VEuPathDB" id="FungiDB:KRP22_11166"/>
<dbReference type="HOGENOM" id="CLU_000288_7_38_1"/>
<dbReference type="AlphaFoldDB" id="H3H046"/>
<accession>H3H046</accession>
<dbReference type="Pfam" id="PF07714">
    <property type="entry name" value="PK_Tyr_Ser-Thr"/>
    <property type="match status" value="1"/>
</dbReference>
<dbReference type="InterPro" id="IPR051681">
    <property type="entry name" value="Ser/Thr_Kinases-Pseudokinases"/>
</dbReference>
<dbReference type="InParanoid" id="H3H046"/>
<dbReference type="EMBL" id="DS566086">
    <property type="status" value="NOT_ANNOTATED_CDS"/>
    <property type="molecule type" value="Genomic_DNA"/>
</dbReference>
<proteinExistence type="predicted"/>
<dbReference type="Gene3D" id="1.10.510.10">
    <property type="entry name" value="Transferase(Phosphotransferase) domain 1"/>
    <property type="match status" value="1"/>
</dbReference>
<keyword evidence="3" id="KW-1185">Reference proteome</keyword>
<dbReference type="SUPFAM" id="SSF56112">
    <property type="entry name" value="Protein kinase-like (PK-like)"/>
    <property type="match status" value="1"/>
</dbReference>
<feature type="domain" description="Protein kinase" evidence="1">
    <location>
        <begin position="213"/>
        <end position="466"/>
    </location>
</feature>
<evidence type="ECO:0000313" key="2">
    <source>
        <dbReference type="EnsemblProtists" id="Phyra83498"/>
    </source>
</evidence>
<evidence type="ECO:0000259" key="1">
    <source>
        <dbReference type="PROSITE" id="PS50011"/>
    </source>
</evidence>